<name>A0A5K0UAI6_9VIRU</name>
<dbReference type="InterPro" id="IPR050410">
    <property type="entry name" value="CCR4/nocturin_mRNA_transcr"/>
</dbReference>
<dbReference type="InterPro" id="IPR005135">
    <property type="entry name" value="Endo/exonuclease/phosphatase"/>
</dbReference>
<accession>A0A5K0UAI6</accession>
<dbReference type="SUPFAM" id="SSF56219">
    <property type="entry name" value="DNase I-like"/>
    <property type="match status" value="1"/>
</dbReference>
<keyword evidence="2" id="KW-0255">Endonuclease</keyword>
<feature type="domain" description="Endonuclease/exonuclease/phosphatase" evidence="1">
    <location>
        <begin position="10"/>
        <end position="182"/>
    </location>
</feature>
<dbReference type="PANTHER" id="PTHR12121">
    <property type="entry name" value="CARBON CATABOLITE REPRESSOR PROTEIN 4"/>
    <property type="match status" value="1"/>
</dbReference>
<keyword evidence="2" id="KW-0378">Hydrolase</keyword>
<organism evidence="2 3">
    <name type="scientific">Yasminevirus sp. GU-2018</name>
    <dbReference type="NCBI Taxonomy" id="2420051"/>
    <lineage>
        <taxon>Viruses</taxon>
        <taxon>Varidnaviria</taxon>
        <taxon>Bamfordvirae</taxon>
        <taxon>Nucleocytoviricota</taxon>
        <taxon>Megaviricetes</taxon>
        <taxon>Imitervirales</taxon>
        <taxon>Mimiviridae</taxon>
        <taxon>Klosneuvirinae</taxon>
        <taxon>Yasminevirus</taxon>
        <taxon>Yasminevirus saudimassiliense</taxon>
    </lineage>
</organism>
<evidence type="ECO:0000313" key="3">
    <source>
        <dbReference type="Proteomes" id="UP000594342"/>
    </source>
</evidence>
<dbReference type="InterPro" id="IPR036691">
    <property type="entry name" value="Endo/exonu/phosph_ase_sf"/>
</dbReference>
<keyword evidence="2" id="KW-0540">Nuclease</keyword>
<gene>
    <name evidence="2" type="ORF">YASMINEVIRUS_926</name>
</gene>
<proteinExistence type="predicted"/>
<dbReference type="PANTHER" id="PTHR12121:SF36">
    <property type="entry name" value="ENDONUCLEASE_EXONUCLEASE_PHOSPHATASE DOMAIN-CONTAINING PROTEIN"/>
    <property type="match status" value="1"/>
</dbReference>
<evidence type="ECO:0000259" key="1">
    <source>
        <dbReference type="Pfam" id="PF03372"/>
    </source>
</evidence>
<reference evidence="2 3" key="1">
    <citation type="submission" date="2018-10" db="EMBL/GenBank/DDBJ databases">
        <authorList>
            <consortium name="IHU Genomes"/>
        </authorList>
    </citation>
    <scope>NUCLEOTIDE SEQUENCE [LARGE SCALE GENOMIC DNA]</scope>
    <source>
        <strain evidence="2 3">A1</strain>
    </source>
</reference>
<comment type="caution">
    <text evidence="2">The sequence shown here is derived from an EMBL/GenBank/DDBJ whole genome shotgun (WGS) entry which is preliminary data.</text>
</comment>
<dbReference type="GO" id="GO:0004519">
    <property type="term" value="F:endonuclease activity"/>
    <property type="evidence" value="ECO:0007669"/>
    <property type="project" value="UniProtKB-KW"/>
</dbReference>
<dbReference type="Gene3D" id="3.60.10.10">
    <property type="entry name" value="Endonuclease/exonuclease/phosphatase"/>
    <property type="match status" value="1"/>
</dbReference>
<keyword evidence="3" id="KW-1185">Reference proteome</keyword>
<dbReference type="Pfam" id="PF03372">
    <property type="entry name" value="Exo_endo_phos"/>
    <property type="match status" value="1"/>
</dbReference>
<sequence>MSQKQKFTVMTWNILAPVWIRKSVYYCIPDNLLNTENRINKIASHITKTNPDILCLQEVQPSTLNILVEKLNNRYKVEGTCYNKDHYFAHWLEDKDDAYCPDSLKEQNGVALLTRDDFTGDIKTITPHEWDTGNVNMTFKLNDAHVFLCHLDAQDDADSSKELQTILQSVDVVLGDFNIVSSKLKTILDDNAINTKTNYSTAIDLESDVITCADTYISEFLDNVVVLSRDESSKDNNKVSLTRVSNISVRHTNYVKDSVTLFESVGSDHLPIVCMLHI</sequence>
<evidence type="ECO:0000313" key="2">
    <source>
        <dbReference type="EMBL" id="VBB18463.1"/>
    </source>
</evidence>
<dbReference type="GO" id="GO:0000175">
    <property type="term" value="F:3'-5'-RNA exonuclease activity"/>
    <property type="evidence" value="ECO:0007669"/>
    <property type="project" value="TreeGrafter"/>
</dbReference>
<dbReference type="Proteomes" id="UP000594342">
    <property type="component" value="Unassembled WGS sequence"/>
</dbReference>
<protein>
    <submittedName>
        <fullName evidence="2">Endonuclease/exonuclease/phosphatase family protein</fullName>
    </submittedName>
</protein>
<dbReference type="EMBL" id="UPSH01000001">
    <property type="protein sequence ID" value="VBB18463.1"/>
    <property type="molecule type" value="Genomic_DNA"/>
</dbReference>
<keyword evidence="2" id="KW-0269">Exonuclease</keyword>